<feature type="non-terminal residue" evidence="1">
    <location>
        <position position="1"/>
    </location>
</feature>
<keyword evidence="2" id="KW-1185">Reference proteome</keyword>
<gene>
    <name evidence="1" type="ORF">DFP72DRAFT_822233</name>
</gene>
<sequence>VVVSADCKKETGEKHAELIQTVLDGVNAQKSKTQTQIVSIASDGETRRGSAMVMLTFDRKLSPESDIYPELSSLPFMNFHVGEDDITADKDWKHVFKRLRNLLLRESGIVVGGCHITPSITCGK</sequence>
<accession>A0A8H6HJX6</accession>
<protein>
    <submittedName>
        <fullName evidence="1">Uncharacterized protein</fullName>
    </submittedName>
</protein>
<dbReference type="Proteomes" id="UP000521943">
    <property type="component" value="Unassembled WGS sequence"/>
</dbReference>
<evidence type="ECO:0000313" key="2">
    <source>
        <dbReference type="Proteomes" id="UP000521943"/>
    </source>
</evidence>
<dbReference type="EMBL" id="JACGCI010000085">
    <property type="protein sequence ID" value="KAF6747091.1"/>
    <property type="molecule type" value="Genomic_DNA"/>
</dbReference>
<dbReference type="OrthoDB" id="2691851at2759"/>
<name>A0A8H6HJX6_9AGAR</name>
<dbReference type="AlphaFoldDB" id="A0A8H6HJX6"/>
<organism evidence="1 2">
    <name type="scientific">Ephemerocybe angulata</name>
    <dbReference type="NCBI Taxonomy" id="980116"/>
    <lineage>
        <taxon>Eukaryota</taxon>
        <taxon>Fungi</taxon>
        <taxon>Dikarya</taxon>
        <taxon>Basidiomycota</taxon>
        <taxon>Agaricomycotina</taxon>
        <taxon>Agaricomycetes</taxon>
        <taxon>Agaricomycetidae</taxon>
        <taxon>Agaricales</taxon>
        <taxon>Agaricineae</taxon>
        <taxon>Psathyrellaceae</taxon>
        <taxon>Ephemerocybe</taxon>
    </lineage>
</organism>
<reference evidence="1 2" key="1">
    <citation type="submission" date="2020-07" db="EMBL/GenBank/DDBJ databases">
        <title>Comparative genomics of pyrophilous fungi reveals a link between fire events and developmental genes.</title>
        <authorList>
            <consortium name="DOE Joint Genome Institute"/>
            <person name="Steindorff A.S."/>
            <person name="Carver A."/>
            <person name="Calhoun S."/>
            <person name="Stillman K."/>
            <person name="Liu H."/>
            <person name="Lipzen A."/>
            <person name="Pangilinan J."/>
            <person name="Labutti K."/>
            <person name="Bruns T.D."/>
            <person name="Grigoriev I.V."/>
        </authorList>
    </citation>
    <scope>NUCLEOTIDE SEQUENCE [LARGE SCALE GENOMIC DNA]</scope>
    <source>
        <strain evidence="1 2">CBS 144469</strain>
    </source>
</reference>
<comment type="caution">
    <text evidence="1">The sequence shown here is derived from an EMBL/GenBank/DDBJ whole genome shotgun (WGS) entry which is preliminary data.</text>
</comment>
<proteinExistence type="predicted"/>
<evidence type="ECO:0000313" key="1">
    <source>
        <dbReference type="EMBL" id="KAF6747091.1"/>
    </source>
</evidence>